<feature type="compositionally biased region" description="Basic and acidic residues" evidence="1">
    <location>
        <begin position="1535"/>
        <end position="1557"/>
    </location>
</feature>
<dbReference type="OMA" id="GPPEPFI"/>
<feature type="compositionally biased region" description="Low complexity" evidence="1">
    <location>
        <begin position="1622"/>
        <end position="1638"/>
    </location>
</feature>
<feature type="compositionally biased region" description="Basic and acidic residues" evidence="1">
    <location>
        <begin position="1413"/>
        <end position="1423"/>
    </location>
</feature>
<reference evidence="2" key="2">
    <citation type="submission" date="2015-06" db="UniProtKB">
        <authorList>
            <consortium name="EnsemblProtists"/>
        </authorList>
    </citation>
    <scope>IDENTIFICATION</scope>
    <source>
        <strain evidence="2">Emoy2</strain>
    </source>
</reference>
<feature type="compositionally biased region" description="Basic and acidic residues" evidence="1">
    <location>
        <begin position="1594"/>
        <end position="1609"/>
    </location>
</feature>
<feature type="region of interest" description="Disordered" evidence="1">
    <location>
        <begin position="215"/>
        <end position="252"/>
    </location>
</feature>
<name>M4C0B8_HYAAE</name>
<evidence type="ECO:0000313" key="2">
    <source>
        <dbReference type="EnsemblProtists" id="HpaP812298"/>
    </source>
</evidence>
<dbReference type="EMBL" id="JH598073">
    <property type="status" value="NOT_ANNOTATED_CDS"/>
    <property type="molecule type" value="Genomic_DNA"/>
</dbReference>
<feature type="compositionally biased region" description="Basic and acidic residues" evidence="1">
    <location>
        <begin position="229"/>
        <end position="239"/>
    </location>
</feature>
<feature type="compositionally biased region" description="Low complexity" evidence="1">
    <location>
        <begin position="1232"/>
        <end position="1254"/>
    </location>
</feature>
<sequence>MDEKVPASLTSLSLDAQAVHLPEPEPQLDVSCFMDDLDKSENKKEEVKTTSRRTSFEVNEVETRTGEVGEEGMDVVNARDEQNYGGVKEEEEDEAVRDKTLVDEQGKETHELGMEINELEGVGATADAVTTTSNDTATAIATAAAPLPTGTAAAAVVNDQVRRPSLERTSFDTIRASGTRTVGSLFSRFKGGRTKKSAEPSSPSLLETAAQVLEVPKEASGDDSSPMATKRELDGKQEQSSDVVSGGEKKDDCSKLAMAAKKEIKQGTIESHEVPRHKSVDADDGDGDFCAHESMIDSVCLDGEELSESTDVVSRAEKLSDMTNSALAEGIVESVEKVGGTTSGLLLGEIASSGTETLGVEILTMPEITGLVDGHVVSTNCEDEVVSTLVQSTANETTEAIESIATADDVESVSQKREVQAGFDVRPADMPPLQVEAKVSGNTGTLPDEVASGISTIGVSEKLTSFDTHKNEDACAVEATSVEPLVAQIVDTVSPDEITLSTAVATHTDAAVVSVDPELEITALTESPRNKALLTNSTELLQVVVTPSSPKLSTELVAPVKPEQVSPVKRLASRFEGKREQSLDSLKFRTVRGFFSDERSIRVGEEKEKYEAHAQQQKLNAKAEQVIKSKYKTASGSKSFEKDPVPGAMSSELASVTVNIENEAVVNRASSADSRGLTTPDATASRKKLCSDDANAAVNSSLNAEEALTPVKSIASRFEGRREQSLDALKFRTVREFFPVERSVHVDSEKQKLEAYAQPDKSPDNLKFRTVREFFPDKGKRSIHVGAEKAKFETLTRQKGGVTKAAETVKRGSADSTLSSTTVTCEESKMAFSTAASSEAVTQALDHAHDEIATIDAASCSEMTKEIVVKSAETGADVIAATASKEVSDASVSVKEVSVEVEASDIVACPDTEGDGVDKEETYSSSGELPYVKVCKAAAAGEIAQVGSKDVELPVIVDNGPTRTEGDKTTVDANCQHTHLATAEETCAVQYGYNKLDNEETVEGAQDFGPESVQARDKDVKEAIVVESTVSDTIDTTCSVVEQANSVQTSPAQVVKSMATQSELVEKKAAQRKVVKKTNVQRKVAEKKVAQREAVGTKAARSKVVEFDSAESEHSYLDASVSPIGQIAISRGEAGEEPRVMDSKLAASPEKGPVESELGGSVSKIPKEIINGEVKTNSRPMLTTERSFVIEDDYTIETEDTVVVKERPMTDGEEDFEALSQSRVSQSHELYSDVTSSKTTESSTSKTVTQTSPKVTHETSAGLVGSDRSSLGGPVTPVVESCAFIAPSRIAKKATEAEDGTEAPPHVRKKSIASMRKSTVSGSGSIKAPSTTATASAPLKRASFTARLGPRQAVNTSGGAGKGGPSNDLAPRTQSSKRVNLVGFTSVVKPASPLPTVAGVSKRVSTAATTAARETKKGERCNDADVPLPSIPARTKRVSSVKSNVRDGIQTDSVRAVTHKTITREAFIAAERRKSLGSAGVRCIGDTNNRRASLTARAAIGEPPEPYVRSALSRKKLNSTVPRYMNYENAPGYAERARQQHERRKRLEAENAARSEMRQRELRSFFDDKQQKSLMTSADIVRRGLEAHEFAKMVKEGQNAKEKTARPDRQGGQATRSHRRTPSTTSSECTSSSYGASSRTPKKSFVFCAAEKAVIMVAPGTAIAETQEEAESVVVTVEVAKLTLEEEYTETQEAVINGAIADKQTLQFAAVDEDLSPEHVARTSIDDDARCAEDKNGV</sequence>
<evidence type="ECO:0000256" key="1">
    <source>
        <dbReference type="SAM" id="MobiDB-lite"/>
    </source>
</evidence>
<feature type="compositionally biased region" description="Low complexity" evidence="1">
    <location>
        <begin position="1328"/>
        <end position="1338"/>
    </location>
</feature>
<reference evidence="3" key="1">
    <citation type="journal article" date="2010" name="Science">
        <title>Signatures of adaptation to obligate biotrophy in the Hyaloperonospora arabidopsidis genome.</title>
        <authorList>
            <person name="Baxter L."/>
            <person name="Tripathy S."/>
            <person name="Ishaque N."/>
            <person name="Boot N."/>
            <person name="Cabral A."/>
            <person name="Kemen E."/>
            <person name="Thines M."/>
            <person name="Ah-Fong A."/>
            <person name="Anderson R."/>
            <person name="Badejoko W."/>
            <person name="Bittner-Eddy P."/>
            <person name="Boore J.L."/>
            <person name="Chibucos M.C."/>
            <person name="Coates M."/>
            <person name="Dehal P."/>
            <person name="Delehaunty K."/>
            <person name="Dong S."/>
            <person name="Downton P."/>
            <person name="Dumas B."/>
            <person name="Fabro G."/>
            <person name="Fronick C."/>
            <person name="Fuerstenberg S.I."/>
            <person name="Fulton L."/>
            <person name="Gaulin E."/>
            <person name="Govers F."/>
            <person name="Hughes L."/>
            <person name="Humphray S."/>
            <person name="Jiang R.H."/>
            <person name="Judelson H."/>
            <person name="Kamoun S."/>
            <person name="Kyung K."/>
            <person name="Meijer H."/>
            <person name="Minx P."/>
            <person name="Morris P."/>
            <person name="Nelson J."/>
            <person name="Phuntumart V."/>
            <person name="Qutob D."/>
            <person name="Rehmany A."/>
            <person name="Rougon-Cardoso A."/>
            <person name="Ryden P."/>
            <person name="Torto-Alalibo T."/>
            <person name="Studholme D."/>
            <person name="Wang Y."/>
            <person name="Win J."/>
            <person name="Wood J."/>
            <person name="Clifton S.W."/>
            <person name="Rogers J."/>
            <person name="Van den Ackerveken G."/>
            <person name="Jones J.D."/>
            <person name="McDowell J.M."/>
            <person name="Beynon J."/>
            <person name="Tyler B.M."/>
        </authorList>
    </citation>
    <scope>NUCLEOTIDE SEQUENCE [LARGE SCALE GENOMIC DNA]</scope>
    <source>
        <strain evidence="3">Emoy2</strain>
    </source>
</reference>
<feature type="region of interest" description="Disordered" evidence="1">
    <location>
        <begin position="1409"/>
        <end position="1430"/>
    </location>
</feature>
<proteinExistence type="predicted"/>
<feature type="region of interest" description="Disordered" evidence="1">
    <location>
        <begin position="1"/>
        <end position="25"/>
    </location>
</feature>
<dbReference type="HOGENOM" id="CLU_001281_0_0_1"/>
<feature type="region of interest" description="Disordered" evidence="1">
    <location>
        <begin position="1594"/>
        <end position="1639"/>
    </location>
</feature>
<protein>
    <submittedName>
        <fullName evidence="2">Uncharacterized protein</fullName>
    </submittedName>
</protein>
<dbReference type="eggNOG" id="ENOG502SBMC">
    <property type="taxonomic scope" value="Eukaryota"/>
</dbReference>
<feature type="compositionally biased region" description="Basic and acidic residues" evidence="1">
    <location>
        <begin position="40"/>
        <end position="49"/>
    </location>
</feature>
<feature type="region of interest" description="Disordered" evidence="1">
    <location>
        <begin position="1207"/>
        <end position="1272"/>
    </location>
</feature>
<evidence type="ECO:0000313" key="3">
    <source>
        <dbReference type="Proteomes" id="UP000011713"/>
    </source>
</evidence>
<dbReference type="EnsemblProtists" id="HpaT812298">
    <property type="protein sequence ID" value="HpaP812298"/>
    <property type="gene ID" value="HpaG812298"/>
</dbReference>
<feature type="compositionally biased region" description="Polar residues" evidence="1">
    <location>
        <begin position="1219"/>
        <end position="1229"/>
    </location>
</feature>
<accession>M4C0B8</accession>
<dbReference type="VEuPathDB" id="FungiDB:HpaG812298"/>
<feature type="region of interest" description="Disordered" evidence="1">
    <location>
        <begin position="1529"/>
        <end position="1557"/>
    </location>
</feature>
<feature type="region of interest" description="Disordered" evidence="1">
    <location>
        <begin position="1294"/>
        <end position="1374"/>
    </location>
</feature>
<dbReference type="Proteomes" id="UP000011713">
    <property type="component" value="Unassembled WGS sequence"/>
</dbReference>
<feature type="region of interest" description="Disordered" evidence="1">
    <location>
        <begin position="1132"/>
        <end position="1159"/>
    </location>
</feature>
<organism evidence="2 3">
    <name type="scientific">Hyaloperonospora arabidopsidis (strain Emoy2)</name>
    <name type="common">Downy mildew agent</name>
    <name type="synonym">Peronospora arabidopsidis</name>
    <dbReference type="NCBI Taxonomy" id="559515"/>
    <lineage>
        <taxon>Eukaryota</taxon>
        <taxon>Sar</taxon>
        <taxon>Stramenopiles</taxon>
        <taxon>Oomycota</taxon>
        <taxon>Peronosporomycetes</taxon>
        <taxon>Peronosporales</taxon>
        <taxon>Peronosporaceae</taxon>
        <taxon>Hyaloperonospora</taxon>
    </lineage>
</organism>
<keyword evidence="3" id="KW-1185">Reference proteome</keyword>
<feature type="compositionally biased region" description="Basic and acidic residues" evidence="1">
    <location>
        <begin position="1133"/>
        <end position="1142"/>
    </location>
</feature>
<dbReference type="InParanoid" id="M4C0B8"/>
<feature type="region of interest" description="Disordered" evidence="1">
    <location>
        <begin position="40"/>
        <end position="97"/>
    </location>
</feature>